<gene>
    <name evidence="3" type="ORF">GJW-30_1_00735</name>
</gene>
<evidence type="ECO:0000313" key="3">
    <source>
        <dbReference type="EMBL" id="BAT58213.1"/>
    </source>
</evidence>
<dbReference type="InterPro" id="IPR000595">
    <property type="entry name" value="cNMP-bd_dom"/>
</dbReference>
<keyword evidence="4" id="KW-1185">Reference proteome</keyword>
<dbReference type="InterPro" id="IPR018490">
    <property type="entry name" value="cNMP-bd_dom_sf"/>
</dbReference>
<sequence>MAIDDDIALLERVPTFSVLGREALRVLVIGSESKALQQGEVLFREGDVADAGYVVEIGSLRAIGRERLMQQVELSRGTLIGETALLVQTRRPMTVMAAEPASVMRIPRALFIKMLQGYPTVARRLQQTLSERTQRFVNDLAKVRKVLDVSEEPKDVPPAKASEPPKADEAKPAPKS</sequence>
<dbReference type="PANTHER" id="PTHR10217:SF435">
    <property type="entry name" value="POTASSIUM VOLTAGE-GATED CHANNEL PROTEIN EAG"/>
    <property type="match status" value="1"/>
</dbReference>
<dbReference type="AlphaFoldDB" id="A0A0S3PQK1"/>
<dbReference type="GO" id="GO:0005249">
    <property type="term" value="F:voltage-gated potassium channel activity"/>
    <property type="evidence" value="ECO:0007669"/>
    <property type="project" value="TreeGrafter"/>
</dbReference>
<evidence type="ECO:0000313" key="4">
    <source>
        <dbReference type="Proteomes" id="UP000236884"/>
    </source>
</evidence>
<dbReference type="InterPro" id="IPR014710">
    <property type="entry name" value="RmlC-like_jellyroll"/>
</dbReference>
<dbReference type="GO" id="GO:0005886">
    <property type="term" value="C:plasma membrane"/>
    <property type="evidence" value="ECO:0007669"/>
    <property type="project" value="TreeGrafter"/>
</dbReference>
<dbReference type="KEGG" id="vgo:GJW-30_1_00735"/>
<dbReference type="Gene3D" id="2.60.120.10">
    <property type="entry name" value="Jelly Rolls"/>
    <property type="match status" value="1"/>
</dbReference>
<dbReference type="Pfam" id="PF00027">
    <property type="entry name" value="cNMP_binding"/>
    <property type="match status" value="1"/>
</dbReference>
<dbReference type="SUPFAM" id="SSF51206">
    <property type="entry name" value="cAMP-binding domain-like"/>
    <property type="match status" value="1"/>
</dbReference>
<dbReference type="RefSeq" id="WP_096351779.1">
    <property type="nucleotide sequence ID" value="NZ_AP014946.1"/>
</dbReference>
<dbReference type="InterPro" id="IPR050818">
    <property type="entry name" value="KCNH_animal-type"/>
</dbReference>
<dbReference type="PANTHER" id="PTHR10217">
    <property type="entry name" value="VOLTAGE AND LIGAND GATED POTASSIUM CHANNEL"/>
    <property type="match status" value="1"/>
</dbReference>
<protein>
    <submittedName>
        <fullName evidence="3">Cyclic nucleotide-binding domain protein</fullName>
    </submittedName>
</protein>
<dbReference type="PROSITE" id="PS50042">
    <property type="entry name" value="CNMP_BINDING_3"/>
    <property type="match status" value="1"/>
</dbReference>
<organism evidence="3 4">
    <name type="scientific">Variibacter gotjawalensis</name>
    <dbReference type="NCBI Taxonomy" id="1333996"/>
    <lineage>
        <taxon>Bacteria</taxon>
        <taxon>Pseudomonadati</taxon>
        <taxon>Pseudomonadota</taxon>
        <taxon>Alphaproteobacteria</taxon>
        <taxon>Hyphomicrobiales</taxon>
        <taxon>Nitrobacteraceae</taxon>
        <taxon>Variibacter</taxon>
    </lineage>
</organism>
<feature type="domain" description="Cyclic nucleotide-binding" evidence="2">
    <location>
        <begin position="15"/>
        <end position="132"/>
    </location>
</feature>
<dbReference type="OrthoDB" id="9807547at2"/>
<evidence type="ECO:0000259" key="2">
    <source>
        <dbReference type="PROSITE" id="PS50042"/>
    </source>
</evidence>
<name>A0A0S3PQK1_9BRAD</name>
<dbReference type="Proteomes" id="UP000236884">
    <property type="component" value="Chromosome"/>
</dbReference>
<reference evidence="3 4" key="1">
    <citation type="submission" date="2015-08" db="EMBL/GenBank/DDBJ databases">
        <title>Investigation of the bacterial diversity of lava forest soil.</title>
        <authorList>
            <person name="Lee J.S."/>
        </authorList>
    </citation>
    <scope>NUCLEOTIDE SEQUENCE [LARGE SCALE GENOMIC DNA]</scope>
    <source>
        <strain evidence="3 4">GJW-30</strain>
    </source>
</reference>
<dbReference type="CDD" id="cd00038">
    <property type="entry name" value="CAP_ED"/>
    <property type="match status" value="1"/>
</dbReference>
<accession>A0A0S3PQK1</accession>
<dbReference type="GO" id="GO:0042391">
    <property type="term" value="P:regulation of membrane potential"/>
    <property type="evidence" value="ECO:0007669"/>
    <property type="project" value="TreeGrafter"/>
</dbReference>
<feature type="region of interest" description="Disordered" evidence="1">
    <location>
        <begin position="148"/>
        <end position="176"/>
    </location>
</feature>
<dbReference type="EMBL" id="AP014946">
    <property type="protein sequence ID" value="BAT58213.1"/>
    <property type="molecule type" value="Genomic_DNA"/>
</dbReference>
<dbReference type="SMART" id="SM00100">
    <property type="entry name" value="cNMP"/>
    <property type="match status" value="1"/>
</dbReference>
<proteinExistence type="predicted"/>
<evidence type="ECO:0000256" key="1">
    <source>
        <dbReference type="SAM" id="MobiDB-lite"/>
    </source>
</evidence>